<organism evidence="9 10">
    <name type="scientific">Liparis tanakae</name>
    <name type="common">Tanaka's snailfish</name>
    <dbReference type="NCBI Taxonomy" id="230148"/>
    <lineage>
        <taxon>Eukaryota</taxon>
        <taxon>Metazoa</taxon>
        <taxon>Chordata</taxon>
        <taxon>Craniata</taxon>
        <taxon>Vertebrata</taxon>
        <taxon>Euteleostomi</taxon>
        <taxon>Actinopterygii</taxon>
        <taxon>Neopterygii</taxon>
        <taxon>Teleostei</taxon>
        <taxon>Neoteleostei</taxon>
        <taxon>Acanthomorphata</taxon>
        <taxon>Eupercaria</taxon>
        <taxon>Perciformes</taxon>
        <taxon>Cottioidei</taxon>
        <taxon>Cottales</taxon>
        <taxon>Liparidae</taxon>
        <taxon>Liparis</taxon>
    </lineage>
</organism>
<dbReference type="PROSITE" id="PS51460">
    <property type="entry name" value="GAR"/>
    <property type="match status" value="1"/>
</dbReference>
<dbReference type="OrthoDB" id="10016565at2759"/>
<feature type="compositionally biased region" description="Low complexity" evidence="6">
    <location>
        <begin position="466"/>
        <end position="476"/>
    </location>
</feature>
<accession>A0A4Z2HN68</accession>
<dbReference type="GO" id="GO:0030056">
    <property type="term" value="C:hemidesmosome"/>
    <property type="evidence" value="ECO:0007669"/>
    <property type="project" value="TreeGrafter"/>
</dbReference>
<evidence type="ECO:0000313" key="10">
    <source>
        <dbReference type="Proteomes" id="UP000314294"/>
    </source>
</evidence>
<evidence type="ECO:0000259" key="8">
    <source>
        <dbReference type="PROSITE" id="PS51460"/>
    </source>
</evidence>
<dbReference type="GO" id="GO:0045104">
    <property type="term" value="P:intermediate filament cytoskeleton organization"/>
    <property type="evidence" value="ECO:0007669"/>
    <property type="project" value="InterPro"/>
</dbReference>
<dbReference type="AlphaFoldDB" id="A0A4Z2HN68"/>
<dbReference type="Gene3D" id="3.30.920.20">
    <property type="entry name" value="Gas2-like domain"/>
    <property type="match status" value="1"/>
</dbReference>
<dbReference type="SMART" id="SM00243">
    <property type="entry name" value="GAS2"/>
    <property type="match status" value="1"/>
</dbReference>
<dbReference type="FunFam" id="1.10.238.10:FF:000013">
    <property type="entry name" value="Microtubule-actin cross-linking factor 1"/>
    <property type="match status" value="1"/>
</dbReference>
<dbReference type="InterPro" id="IPR011992">
    <property type="entry name" value="EF-hand-dom_pair"/>
</dbReference>
<keyword evidence="3" id="KW-0479">Metal-binding</keyword>
<evidence type="ECO:0000256" key="5">
    <source>
        <dbReference type="ARBA" id="ARBA00023212"/>
    </source>
</evidence>
<dbReference type="PROSITE" id="PS50222">
    <property type="entry name" value="EF_HAND_2"/>
    <property type="match status" value="2"/>
</dbReference>
<proteinExistence type="predicted"/>
<feature type="compositionally biased region" description="Polar residues" evidence="6">
    <location>
        <begin position="527"/>
        <end position="542"/>
    </location>
</feature>
<protein>
    <submittedName>
        <fullName evidence="9">Dystonin</fullName>
    </submittedName>
</protein>
<dbReference type="Pfam" id="PF13499">
    <property type="entry name" value="EF-hand_7"/>
    <property type="match status" value="1"/>
</dbReference>
<evidence type="ECO:0000313" key="9">
    <source>
        <dbReference type="EMBL" id="TNN67207.1"/>
    </source>
</evidence>
<dbReference type="PROSITE" id="PS00018">
    <property type="entry name" value="EF_HAND_1"/>
    <property type="match status" value="2"/>
</dbReference>
<dbReference type="GO" id="GO:0005198">
    <property type="term" value="F:structural molecule activity"/>
    <property type="evidence" value="ECO:0007669"/>
    <property type="project" value="TreeGrafter"/>
</dbReference>
<evidence type="ECO:0000256" key="6">
    <source>
        <dbReference type="SAM" id="MobiDB-lite"/>
    </source>
</evidence>
<dbReference type="CDD" id="cd00176">
    <property type="entry name" value="SPEC"/>
    <property type="match status" value="1"/>
</dbReference>
<feature type="domain" description="EF-hand" evidence="7">
    <location>
        <begin position="265"/>
        <end position="300"/>
    </location>
</feature>
<dbReference type="SMART" id="SM00054">
    <property type="entry name" value="EFh"/>
    <property type="match status" value="2"/>
</dbReference>
<reference evidence="9 10" key="1">
    <citation type="submission" date="2019-03" db="EMBL/GenBank/DDBJ databases">
        <title>First draft genome of Liparis tanakae, snailfish: a comprehensive survey of snailfish specific genes.</title>
        <authorList>
            <person name="Kim W."/>
            <person name="Song I."/>
            <person name="Jeong J.-H."/>
            <person name="Kim D."/>
            <person name="Kim S."/>
            <person name="Ryu S."/>
            <person name="Song J.Y."/>
            <person name="Lee S.K."/>
        </authorList>
    </citation>
    <scope>NUCLEOTIDE SEQUENCE [LARGE SCALE GENOMIC DNA]</scope>
    <source>
        <tissue evidence="9">Muscle</tissue>
    </source>
</reference>
<keyword evidence="4" id="KW-0106">Calcium</keyword>
<dbReference type="FunFam" id="1.20.58.60:FF:000025">
    <property type="entry name" value="microtubule-actin cross-linking factor 1"/>
    <property type="match status" value="1"/>
</dbReference>
<keyword evidence="2" id="KW-0963">Cytoplasm</keyword>
<keyword evidence="10" id="KW-1185">Reference proteome</keyword>
<dbReference type="InterPro" id="IPR036534">
    <property type="entry name" value="GAR_dom_sf"/>
</dbReference>
<dbReference type="SUPFAM" id="SSF143575">
    <property type="entry name" value="GAS2 domain-like"/>
    <property type="match status" value="1"/>
</dbReference>
<dbReference type="GO" id="GO:0016020">
    <property type="term" value="C:membrane"/>
    <property type="evidence" value="ECO:0007669"/>
    <property type="project" value="TreeGrafter"/>
</dbReference>
<feature type="domain" description="EF-hand" evidence="7">
    <location>
        <begin position="229"/>
        <end position="264"/>
    </location>
</feature>
<evidence type="ECO:0000256" key="4">
    <source>
        <dbReference type="ARBA" id="ARBA00022837"/>
    </source>
</evidence>
<name>A0A4Z2HN68_9TELE</name>
<comment type="subcellular location">
    <subcellularLocation>
        <location evidence="1">Cytoplasm</location>
        <location evidence="1">Cytoskeleton</location>
    </subcellularLocation>
</comment>
<dbReference type="InterPro" id="IPR018159">
    <property type="entry name" value="Spectrin/alpha-actinin"/>
</dbReference>
<dbReference type="InterPro" id="IPR018247">
    <property type="entry name" value="EF_Hand_1_Ca_BS"/>
</dbReference>
<sequence length="542" mass="61581">MKNLEEKRVALNKATSMGEAILIICHPDSITTIKHWNTIIKARLEEVQAWARQHQQRLATALTELLATQDLLENLLTWLQWADTNLNDKDKEQLPQELADLKSLIADHQAFMEEMTRKQPDVDKITKTHKRKAAVEPPVLSHIPVLDKGRTGSKRSPTQTMYASATQPLIETTNPRVNLLVTKWQQVWLLALERRRKLNDAMDGLEELKEFANFDFDVWRKRYMRWMNHKKSRVMDFFRRIDKDQDGKVTRQEFIEGILSSKFPTSRLEMSAVADIFDRDGDGYIDYYEFVAALHPNKDAYKPLTDDDKIEDEVTRQVAKCKCTKRFQVEQIGANKYRFGDSQQLRLVRILRSTVMVRVGGGWMALDEFLVKNDPCRAKGRTNMELREKFIVPDGTTQRPKISAVIQRSVSQQIHVQSELCGPIKPSSDQYTQGKGFQSGEEGTLISAAVLKARAQTIGEPRRNSSRPGSKAGSRGSSRRGSDASDFDISDIQSVCSDETVGDASRATPRSAPRQRGGKPSKIPTPQRRSTPTSKLTKGSKR</sequence>
<dbReference type="FunFam" id="3.30.920.20:FF:000001">
    <property type="entry name" value="Microtubule-actin cross-linking factor 1"/>
    <property type="match status" value="1"/>
</dbReference>
<dbReference type="InterPro" id="IPR043197">
    <property type="entry name" value="Plakin"/>
</dbReference>
<feature type="region of interest" description="Disordered" evidence="6">
    <location>
        <begin position="455"/>
        <end position="542"/>
    </location>
</feature>
<feature type="domain" description="GAR" evidence="8">
    <location>
        <begin position="305"/>
        <end position="377"/>
    </location>
</feature>
<dbReference type="CDD" id="cd00051">
    <property type="entry name" value="EFh"/>
    <property type="match status" value="1"/>
</dbReference>
<dbReference type="Gene3D" id="1.20.58.60">
    <property type="match status" value="1"/>
</dbReference>
<dbReference type="SUPFAM" id="SSF47473">
    <property type="entry name" value="EF-hand"/>
    <property type="match status" value="1"/>
</dbReference>
<dbReference type="GO" id="GO:0005737">
    <property type="term" value="C:cytoplasm"/>
    <property type="evidence" value="ECO:0007669"/>
    <property type="project" value="TreeGrafter"/>
</dbReference>
<evidence type="ECO:0000259" key="7">
    <source>
        <dbReference type="PROSITE" id="PS50222"/>
    </source>
</evidence>
<evidence type="ECO:0000256" key="1">
    <source>
        <dbReference type="ARBA" id="ARBA00004245"/>
    </source>
</evidence>
<dbReference type="GO" id="GO:0042060">
    <property type="term" value="P:wound healing"/>
    <property type="evidence" value="ECO:0007669"/>
    <property type="project" value="TreeGrafter"/>
</dbReference>
<dbReference type="Pfam" id="PF02187">
    <property type="entry name" value="GAS2"/>
    <property type="match status" value="1"/>
</dbReference>
<dbReference type="SUPFAM" id="SSF46966">
    <property type="entry name" value="Spectrin repeat"/>
    <property type="match status" value="1"/>
</dbReference>
<evidence type="ECO:0000256" key="2">
    <source>
        <dbReference type="ARBA" id="ARBA00022490"/>
    </source>
</evidence>
<dbReference type="Gene3D" id="1.10.238.10">
    <property type="entry name" value="EF-hand"/>
    <property type="match status" value="1"/>
</dbReference>
<dbReference type="SMART" id="SM00150">
    <property type="entry name" value="SPEC"/>
    <property type="match status" value="1"/>
</dbReference>
<dbReference type="GO" id="GO:0008017">
    <property type="term" value="F:microtubule binding"/>
    <property type="evidence" value="ECO:0007669"/>
    <property type="project" value="InterPro"/>
</dbReference>
<dbReference type="Proteomes" id="UP000314294">
    <property type="component" value="Unassembled WGS sequence"/>
</dbReference>
<dbReference type="GO" id="GO:0031581">
    <property type="term" value="P:hemidesmosome assembly"/>
    <property type="evidence" value="ECO:0007669"/>
    <property type="project" value="TreeGrafter"/>
</dbReference>
<evidence type="ECO:0000256" key="3">
    <source>
        <dbReference type="ARBA" id="ARBA00022723"/>
    </source>
</evidence>
<dbReference type="GO" id="GO:0005882">
    <property type="term" value="C:intermediate filament"/>
    <property type="evidence" value="ECO:0007669"/>
    <property type="project" value="TreeGrafter"/>
</dbReference>
<comment type="caution">
    <text evidence="9">The sequence shown here is derived from an EMBL/GenBank/DDBJ whole genome shotgun (WGS) entry which is preliminary data.</text>
</comment>
<dbReference type="InterPro" id="IPR002048">
    <property type="entry name" value="EF_hand_dom"/>
</dbReference>
<dbReference type="GO" id="GO:0005925">
    <property type="term" value="C:focal adhesion"/>
    <property type="evidence" value="ECO:0007669"/>
    <property type="project" value="TreeGrafter"/>
</dbReference>
<keyword evidence="5" id="KW-0206">Cytoskeleton</keyword>
<dbReference type="PANTHER" id="PTHR23169:SF24">
    <property type="entry name" value="DYSTONIN"/>
    <property type="match status" value="1"/>
</dbReference>
<dbReference type="PANTHER" id="PTHR23169">
    <property type="entry name" value="ENVOPLAKIN"/>
    <property type="match status" value="1"/>
</dbReference>
<dbReference type="GO" id="GO:0005509">
    <property type="term" value="F:calcium ion binding"/>
    <property type="evidence" value="ECO:0007669"/>
    <property type="project" value="InterPro"/>
</dbReference>
<dbReference type="EMBL" id="SRLO01000207">
    <property type="protein sequence ID" value="TNN67207.1"/>
    <property type="molecule type" value="Genomic_DNA"/>
</dbReference>
<dbReference type="InterPro" id="IPR003108">
    <property type="entry name" value="GAR_dom"/>
</dbReference>
<gene>
    <name evidence="9" type="primary">Dst_0</name>
    <name evidence="9" type="ORF">EYF80_022545</name>
</gene>